<dbReference type="KEGG" id="spir:CWM47_20655"/>
<keyword evidence="2" id="KW-1185">Reference proteome</keyword>
<dbReference type="Proteomes" id="UP000232883">
    <property type="component" value="Chromosome"/>
</dbReference>
<organism evidence="1 2">
    <name type="scientific">Spirosoma pollinicola</name>
    <dbReference type="NCBI Taxonomy" id="2057025"/>
    <lineage>
        <taxon>Bacteria</taxon>
        <taxon>Pseudomonadati</taxon>
        <taxon>Bacteroidota</taxon>
        <taxon>Cytophagia</taxon>
        <taxon>Cytophagales</taxon>
        <taxon>Cytophagaceae</taxon>
        <taxon>Spirosoma</taxon>
    </lineage>
</organism>
<dbReference type="AlphaFoldDB" id="A0A2K8Z2D9"/>
<dbReference type="RefSeq" id="WP_100990091.1">
    <property type="nucleotide sequence ID" value="NZ_CP025096.1"/>
</dbReference>
<gene>
    <name evidence="1" type="ORF">CWM47_20655</name>
</gene>
<protein>
    <submittedName>
        <fullName evidence="1">Uncharacterized protein</fullName>
    </submittedName>
</protein>
<accession>A0A2K8Z2D9</accession>
<name>A0A2K8Z2D9_9BACT</name>
<sequence>MLNVLITKVNPFIAPLLMLLLMGQLTACKKGGVSPDGDPDALTLKAQQTELLNDASLPVAVSGTYQAVVIRWERFNNSDYKDEGFLTYDTPGIESNYYLQVDPTIGKDSIQLTFWGNGYGGEIPKRNLGRFKVTQVFNRTKSGDEATGYTLDSWQFGSALDLNQIHVARMGYATKTELSYGMTLCRILDKSRADYGQIAMNITGQSDPTSNPRNLNPWGHFTFTRRSTGTLLNR</sequence>
<proteinExistence type="predicted"/>
<dbReference type="EMBL" id="CP025096">
    <property type="protein sequence ID" value="AUD04025.1"/>
    <property type="molecule type" value="Genomic_DNA"/>
</dbReference>
<evidence type="ECO:0000313" key="2">
    <source>
        <dbReference type="Proteomes" id="UP000232883"/>
    </source>
</evidence>
<evidence type="ECO:0000313" key="1">
    <source>
        <dbReference type="EMBL" id="AUD04025.1"/>
    </source>
</evidence>
<reference evidence="1 2" key="1">
    <citation type="submission" date="2017-11" db="EMBL/GenBank/DDBJ databases">
        <title>Taxonomic description and genome sequences of Spirosoma HA7 sp. nov., isolated from pollen microhabitat of Corylus avellana.</title>
        <authorList>
            <person name="Ambika Manirajan B."/>
            <person name="Suarez C."/>
            <person name="Ratering S."/>
            <person name="Geissler-Plaum R."/>
            <person name="Cardinale M."/>
            <person name="Sylvia S."/>
        </authorList>
    </citation>
    <scope>NUCLEOTIDE SEQUENCE [LARGE SCALE GENOMIC DNA]</scope>
    <source>
        <strain evidence="1 2">HA7</strain>
    </source>
</reference>